<dbReference type="STRING" id="1837282.A6F49_14435"/>
<dbReference type="RefSeq" id="WP_043058421.1">
    <property type="nucleotide sequence ID" value="NZ_LXEY01000021.1"/>
</dbReference>
<sequence>MITVRLFAAAADVVGTKQLELHADTVADVVTQLSDARTSADVISRCSFLVDGARATEQTALQPGATVDVLPPFAGG</sequence>
<name>A0A1B7LXL9_9MICC</name>
<dbReference type="InterPro" id="IPR003749">
    <property type="entry name" value="ThiS/MoaD-like"/>
</dbReference>
<comment type="caution">
    <text evidence="1">The sequence shown here is derived from an EMBL/GenBank/DDBJ whole genome shotgun (WGS) entry which is preliminary data.</text>
</comment>
<dbReference type="Proteomes" id="UP000078292">
    <property type="component" value="Unassembled WGS sequence"/>
</dbReference>
<proteinExistence type="predicted"/>
<dbReference type="InterPro" id="IPR016155">
    <property type="entry name" value="Mopterin_synth/thiamin_S_b"/>
</dbReference>
<accession>A0A1B7LXL9</accession>
<evidence type="ECO:0000313" key="1">
    <source>
        <dbReference type="EMBL" id="OAV59938.1"/>
    </source>
</evidence>
<protein>
    <recommendedName>
        <fullName evidence="3">Molybdopterin synthase sulfur carrier subunit</fullName>
    </recommendedName>
</protein>
<dbReference type="SUPFAM" id="SSF54285">
    <property type="entry name" value="MoaD/ThiS"/>
    <property type="match status" value="1"/>
</dbReference>
<dbReference type="EMBL" id="LXEY01000021">
    <property type="protein sequence ID" value="OAV59938.1"/>
    <property type="molecule type" value="Genomic_DNA"/>
</dbReference>
<evidence type="ECO:0008006" key="3">
    <source>
        <dbReference type="Google" id="ProtNLM"/>
    </source>
</evidence>
<dbReference type="Gene3D" id="3.10.20.30">
    <property type="match status" value="1"/>
</dbReference>
<dbReference type="CDD" id="cd17040">
    <property type="entry name" value="Ubl_MoaD_like"/>
    <property type="match status" value="1"/>
</dbReference>
<dbReference type="Pfam" id="PF02597">
    <property type="entry name" value="ThiS"/>
    <property type="match status" value="1"/>
</dbReference>
<keyword evidence="2" id="KW-1185">Reference proteome</keyword>
<gene>
    <name evidence="1" type="ORF">A6F49_14435</name>
</gene>
<reference evidence="1 2" key="1">
    <citation type="submission" date="2016-04" db="EMBL/GenBank/DDBJ databases">
        <title>First whole genome shotgun sequence of the bacterium Enteractinococcus sp. strain UASWS1574.</title>
        <authorList>
            <person name="Crovadore J."/>
            <person name="Chablais R."/>
            <person name="Lefort F."/>
        </authorList>
    </citation>
    <scope>NUCLEOTIDE SEQUENCE [LARGE SCALE GENOMIC DNA]</scope>
    <source>
        <strain evidence="1 2">UASWS1574</strain>
    </source>
</reference>
<organism evidence="1 2">
    <name type="scientific">Enteractinococcus helveticum</name>
    <dbReference type="NCBI Taxonomy" id="1837282"/>
    <lineage>
        <taxon>Bacteria</taxon>
        <taxon>Bacillati</taxon>
        <taxon>Actinomycetota</taxon>
        <taxon>Actinomycetes</taxon>
        <taxon>Micrococcales</taxon>
        <taxon>Micrococcaceae</taxon>
    </lineage>
</organism>
<dbReference type="InterPro" id="IPR012675">
    <property type="entry name" value="Beta-grasp_dom_sf"/>
</dbReference>
<dbReference type="OrthoDB" id="3255135at2"/>
<dbReference type="AlphaFoldDB" id="A0A1B7LXL9"/>
<evidence type="ECO:0000313" key="2">
    <source>
        <dbReference type="Proteomes" id="UP000078292"/>
    </source>
</evidence>